<proteinExistence type="predicted"/>
<dbReference type="KEGG" id="lti:JW886_04465"/>
<dbReference type="EMBL" id="CP070872">
    <property type="protein sequence ID" value="QSE77502.1"/>
    <property type="molecule type" value="Genomic_DNA"/>
</dbReference>
<sequence>MRQKHIEYATFTQKDVQKSGTTPINREKVVMKLLVESYMHGAQTCEAENGKILGVSIHHGICDHIHFFINDSHKVTVEISQGTSRITVMSDKELGDAEYIIPFIRCLGIPEGQILENGPQI</sequence>
<gene>
    <name evidence="1" type="ORF">JW886_04465</name>
</gene>
<keyword evidence="2" id="KW-1185">Reference proteome</keyword>
<evidence type="ECO:0000313" key="1">
    <source>
        <dbReference type="EMBL" id="QSE77502.1"/>
    </source>
</evidence>
<dbReference type="RefSeq" id="WP_205872418.1">
    <property type="nucleotide sequence ID" value="NZ_CP070872.1"/>
</dbReference>
<protein>
    <submittedName>
        <fullName evidence="1">Uncharacterized protein</fullName>
    </submittedName>
</protein>
<accession>A0AA45QS39</accession>
<name>A0AA45QS39_9LACT</name>
<reference evidence="1 2" key="1">
    <citation type="submission" date="2021-02" db="EMBL/GenBank/DDBJ databases">
        <title>Complete genome sequence of Lactococcus lactis strain K_LL004.</title>
        <authorList>
            <person name="Kim H.B."/>
        </authorList>
    </citation>
    <scope>NUCLEOTIDE SEQUENCE [LARGE SCALE GENOMIC DNA]</scope>
    <source>
        <strain evidence="1 2">K_LL004</strain>
    </source>
</reference>
<dbReference type="AlphaFoldDB" id="A0AA45QS39"/>
<dbReference type="Proteomes" id="UP000663608">
    <property type="component" value="Chromosome"/>
</dbReference>
<evidence type="ECO:0000313" key="2">
    <source>
        <dbReference type="Proteomes" id="UP000663608"/>
    </source>
</evidence>
<organism evidence="1 2">
    <name type="scientific">Lactococcus taiwanensis</name>
    <dbReference type="NCBI Taxonomy" id="1151742"/>
    <lineage>
        <taxon>Bacteria</taxon>
        <taxon>Bacillati</taxon>
        <taxon>Bacillota</taxon>
        <taxon>Bacilli</taxon>
        <taxon>Lactobacillales</taxon>
        <taxon>Streptococcaceae</taxon>
        <taxon>Lactococcus</taxon>
    </lineage>
</organism>